<dbReference type="OrthoDB" id="9805604at2"/>
<dbReference type="InterPro" id="IPR029044">
    <property type="entry name" value="Nucleotide-diphossugar_trans"/>
</dbReference>
<dbReference type="CDD" id="cd02513">
    <property type="entry name" value="CMP-NeuAc_Synthase"/>
    <property type="match status" value="1"/>
</dbReference>
<dbReference type="InterPro" id="IPR050793">
    <property type="entry name" value="CMP-NeuNAc_synthase"/>
</dbReference>
<dbReference type="STRING" id="760154.Sulba_1894"/>
<dbReference type="Proteomes" id="UP000006176">
    <property type="component" value="Chromosome"/>
</dbReference>
<name>I3XZ00_SULBS</name>
<dbReference type="Gene3D" id="3.90.550.10">
    <property type="entry name" value="Spore Coat Polysaccharide Biosynthesis Protein SpsA, Chain A"/>
    <property type="match status" value="1"/>
</dbReference>
<evidence type="ECO:0000313" key="2">
    <source>
        <dbReference type="Proteomes" id="UP000006176"/>
    </source>
</evidence>
<dbReference type="InterPro" id="IPR003329">
    <property type="entry name" value="Cytidylyl_trans"/>
</dbReference>
<dbReference type="EMBL" id="CP003333">
    <property type="protein sequence ID" value="AFL69174.1"/>
    <property type="molecule type" value="Genomic_DNA"/>
</dbReference>
<dbReference type="eggNOG" id="COG1083">
    <property type="taxonomic scope" value="Bacteria"/>
</dbReference>
<sequence length="230" mass="26418">MYKNKKILALITARGGSKGIPNKNIKSLGGKPLIAWTIDEAKKSSYIDRLILSSDSEEIMQIAKSYGCSVPFVRPRELASDTSSSIDAILHAINTINEDFDYLMLLQPTSPFRRVDDIDKVIEQAIDKGIELMISVVKFKKHPSYLYKIENNVLVPYIDTNKQLRRQDMPETYEHNGAIYFSTVTYMRENKTYNHLKAVPFEMFGMANLDIDTQEDWDYAEYLIQKGLFL</sequence>
<dbReference type="HOGENOM" id="CLU_042930_1_1_7"/>
<dbReference type="SUPFAM" id="SSF53448">
    <property type="entry name" value="Nucleotide-diphospho-sugar transferases"/>
    <property type="match status" value="1"/>
</dbReference>
<dbReference type="AlphaFoldDB" id="I3XZ00"/>
<accession>I3XZ00</accession>
<organism evidence="1 2">
    <name type="scientific">Sulfurospirillum barnesii (strain ATCC 700032 / DSM 10660 / SES-3)</name>
    <dbReference type="NCBI Taxonomy" id="760154"/>
    <lineage>
        <taxon>Bacteria</taxon>
        <taxon>Pseudomonadati</taxon>
        <taxon>Campylobacterota</taxon>
        <taxon>Epsilonproteobacteria</taxon>
        <taxon>Campylobacterales</taxon>
        <taxon>Sulfurospirillaceae</taxon>
        <taxon>Sulfurospirillum</taxon>
    </lineage>
</organism>
<dbReference type="PANTHER" id="PTHR21485:SF6">
    <property type="entry name" value="N-ACYLNEURAMINATE CYTIDYLYLTRANSFERASE-RELATED"/>
    <property type="match status" value="1"/>
</dbReference>
<dbReference type="Pfam" id="PF02348">
    <property type="entry name" value="CTP_transf_3"/>
    <property type="match status" value="1"/>
</dbReference>
<dbReference type="KEGG" id="sba:Sulba_1894"/>
<gene>
    <name evidence="1" type="ordered locus">Sulba_1894</name>
</gene>
<protein>
    <submittedName>
        <fullName evidence="1">CMP-N-acetylneuraminic acid synthetase</fullName>
    </submittedName>
</protein>
<evidence type="ECO:0000313" key="1">
    <source>
        <dbReference type="EMBL" id="AFL69174.1"/>
    </source>
</evidence>
<dbReference type="GO" id="GO:0008781">
    <property type="term" value="F:N-acylneuraminate cytidylyltransferase activity"/>
    <property type="evidence" value="ECO:0007669"/>
    <property type="project" value="TreeGrafter"/>
</dbReference>
<reference evidence="1 2" key="1">
    <citation type="submission" date="2012-06" db="EMBL/GenBank/DDBJ databases">
        <title>Complete sequence of Sulfurospirillum barnesii SES-3.</title>
        <authorList>
            <consortium name="US DOE Joint Genome Institute"/>
            <person name="Lucas S."/>
            <person name="Han J."/>
            <person name="Lapidus A."/>
            <person name="Cheng J.-F."/>
            <person name="Goodwin L."/>
            <person name="Pitluck S."/>
            <person name="Peters L."/>
            <person name="Ovchinnikova G."/>
            <person name="Lu M."/>
            <person name="Detter J.C."/>
            <person name="Han C."/>
            <person name="Tapia R."/>
            <person name="Land M."/>
            <person name="Hauser L."/>
            <person name="Kyrpides N."/>
            <person name="Ivanova N."/>
            <person name="Pagani I."/>
            <person name="Stolz J."/>
            <person name="Arkin A."/>
            <person name="Dehal P."/>
            <person name="Oremland R."/>
            <person name="Saltikov C."/>
            <person name="Basu P."/>
            <person name="Hollibaugh J."/>
            <person name="Newman D."/>
            <person name="Stolyar S."/>
            <person name="Hazen T."/>
            <person name="Woyke T."/>
        </authorList>
    </citation>
    <scope>NUCLEOTIDE SEQUENCE [LARGE SCALE GENOMIC DNA]</scope>
    <source>
        <strain evidence="2">ATCC 700032 / DSM 10660 / SES-3</strain>
    </source>
</reference>
<proteinExistence type="predicted"/>
<dbReference type="PANTHER" id="PTHR21485">
    <property type="entry name" value="HAD SUPERFAMILY MEMBERS CMAS AND KDSC"/>
    <property type="match status" value="1"/>
</dbReference>
<keyword evidence="2" id="KW-1185">Reference proteome</keyword>
<dbReference type="PATRIC" id="fig|760154.4.peg.1891"/>